<name>A0A2P5E167_PARAD</name>
<comment type="subcellular location">
    <subcellularLocation>
        <location evidence="1">Cytoplasmic vesicle</location>
        <location evidence="1">Clathrin-coated vesicle</location>
    </subcellularLocation>
    <subcellularLocation>
        <location evidence="2">Golgi apparatus</location>
    </subcellularLocation>
    <subcellularLocation>
        <location evidence="3">Membrane</location>
        <location evidence="3">Clathrin-coated pit</location>
    </subcellularLocation>
</comment>
<dbReference type="InterPro" id="IPR048050">
    <property type="entry name" value="ANTH_N_plant"/>
</dbReference>
<dbReference type="STRING" id="3476.A0A2P5E167"/>
<evidence type="ECO:0000313" key="10">
    <source>
        <dbReference type="EMBL" id="PON79257.1"/>
    </source>
</evidence>
<proteinExistence type="predicted"/>
<dbReference type="GO" id="GO:0006900">
    <property type="term" value="P:vesicle budding from membrane"/>
    <property type="evidence" value="ECO:0007669"/>
    <property type="project" value="TreeGrafter"/>
</dbReference>
<dbReference type="Proteomes" id="UP000237105">
    <property type="component" value="Unassembled WGS sequence"/>
</dbReference>
<dbReference type="Gene3D" id="1.20.58.150">
    <property type="entry name" value="ANTH domain"/>
    <property type="match status" value="1"/>
</dbReference>
<dbReference type="GO" id="GO:0005794">
    <property type="term" value="C:Golgi apparatus"/>
    <property type="evidence" value="ECO:0007669"/>
    <property type="project" value="UniProtKB-SubCell"/>
</dbReference>
<dbReference type="GO" id="GO:0048268">
    <property type="term" value="P:clathrin coat assembly"/>
    <property type="evidence" value="ECO:0007669"/>
    <property type="project" value="InterPro"/>
</dbReference>
<dbReference type="GO" id="GO:0030136">
    <property type="term" value="C:clathrin-coated vesicle"/>
    <property type="evidence" value="ECO:0007669"/>
    <property type="project" value="UniProtKB-SubCell"/>
</dbReference>
<accession>A0A2P5E167</accession>
<evidence type="ECO:0000256" key="8">
    <source>
        <dbReference type="ARBA" id="ARBA00023329"/>
    </source>
</evidence>
<evidence type="ECO:0000313" key="11">
    <source>
        <dbReference type="Proteomes" id="UP000237105"/>
    </source>
</evidence>
<evidence type="ECO:0000256" key="3">
    <source>
        <dbReference type="ARBA" id="ARBA00004600"/>
    </source>
</evidence>
<evidence type="ECO:0000256" key="5">
    <source>
        <dbReference type="ARBA" id="ARBA00023034"/>
    </source>
</evidence>
<reference evidence="11" key="1">
    <citation type="submission" date="2016-06" db="EMBL/GenBank/DDBJ databases">
        <title>Parallel loss of symbiosis genes in relatives of nitrogen-fixing non-legume Parasponia.</title>
        <authorList>
            <person name="Van Velzen R."/>
            <person name="Holmer R."/>
            <person name="Bu F."/>
            <person name="Rutten L."/>
            <person name="Van Zeijl A."/>
            <person name="Liu W."/>
            <person name="Santuari L."/>
            <person name="Cao Q."/>
            <person name="Sharma T."/>
            <person name="Shen D."/>
            <person name="Roswanjaya Y."/>
            <person name="Wardhani T."/>
            <person name="Kalhor M.S."/>
            <person name="Jansen J."/>
            <person name="Van den Hoogen J."/>
            <person name="Gungor B."/>
            <person name="Hartog M."/>
            <person name="Hontelez J."/>
            <person name="Verver J."/>
            <person name="Yang W.-C."/>
            <person name="Schijlen E."/>
            <person name="Repin R."/>
            <person name="Schilthuizen M."/>
            <person name="Schranz E."/>
            <person name="Heidstra R."/>
            <person name="Miyata K."/>
            <person name="Fedorova E."/>
            <person name="Kohlen W."/>
            <person name="Bisseling T."/>
            <person name="Smit S."/>
            <person name="Geurts R."/>
        </authorList>
    </citation>
    <scope>NUCLEOTIDE SEQUENCE [LARGE SCALE GENOMIC DNA]</scope>
    <source>
        <strain evidence="11">cv. WU1-14</strain>
    </source>
</reference>
<dbReference type="OrthoDB" id="682511at2759"/>
<evidence type="ECO:0000256" key="7">
    <source>
        <dbReference type="ARBA" id="ARBA00023176"/>
    </source>
</evidence>
<dbReference type="GO" id="GO:0032050">
    <property type="term" value="F:clathrin heavy chain binding"/>
    <property type="evidence" value="ECO:0007669"/>
    <property type="project" value="TreeGrafter"/>
</dbReference>
<dbReference type="Pfam" id="PF07651">
    <property type="entry name" value="ANTH"/>
    <property type="match status" value="1"/>
</dbReference>
<dbReference type="InterPro" id="IPR011417">
    <property type="entry name" value="ANTH_dom"/>
</dbReference>
<sequence>MKLWKRAVGVLKDKRSIYVAGVSRRTSYRNPQLEAIIIKATSHDDSFVDYKNFQRVYQWARTSPLYMKPLIWSLSNRMDKTRSWVVALKGLMLIHGIICCKMPAVQRIGRLPFDLSSFADGHSRPSKAWGFNVFVRAYFAYLDQRSMLSVSETKAMMATTTAAVASSRPDLAEELERLATWQALLDLLLQVRPQAENVRKVGLIFEAMICVVTEVFEVYGRIRRAIDRAVSRVYDLSPSSPPPGKAEACLAIGILRKMRAQGDELSFFFELCREMGVLNASFCPRVDRIPEEEDFREIERIIDGVSKRELSLECGDHDHDRDDDQDCAIAVVDHGETENYSSKTIITDKWEVFDDDQDYFNSRRMMEKENEVASNDHVPMLLPPPPAPPLVLPDLITF</sequence>
<evidence type="ECO:0000256" key="4">
    <source>
        <dbReference type="ARBA" id="ARBA00022583"/>
    </source>
</evidence>
<dbReference type="InterPro" id="IPR008942">
    <property type="entry name" value="ENTH_VHS"/>
</dbReference>
<keyword evidence="11" id="KW-1185">Reference proteome</keyword>
<organism evidence="10 11">
    <name type="scientific">Parasponia andersonii</name>
    <name type="common">Sponia andersonii</name>
    <dbReference type="NCBI Taxonomy" id="3476"/>
    <lineage>
        <taxon>Eukaryota</taxon>
        <taxon>Viridiplantae</taxon>
        <taxon>Streptophyta</taxon>
        <taxon>Embryophyta</taxon>
        <taxon>Tracheophyta</taxon>
        <taxon>Spermatophyta</taxon>
        <taxon>Magnoliopsida</taxon>
        <taxon>eudicotyledons</taxon>
        <taxon>Gunneridae</taxon>
        <taxon>Pentapetalae</taxon>
        <taxon>rosids</taxon>
        <taxon>fabids</taxon>
        <taxon>Rosales</taxon>
        <taxon>Cannabaceae</taxon>
        <taxon>Parasponia</taxon>
    </lineage>
</organism>
<protein>
    <submittedName>
        <fullName evidence="10">AP180 N-terminal domain containing protein</fullName>
    </submittedName>
</protein>
<feature type="domain" description="ENTH" evidence="9">
    <location>
        <begin position="25"/>
        <end position="156"/>
    </location>
</feature>
<dbReference type="GO" id="GO:0005545">
    <property type="term" value="F:1-phosphatidylinositol binding"/>
    <property type="evidence" value="ECO:0007669"/>
    <property type="project" value="InterPro"/>
</dbReference>
<keyword evidence="6" id="KW-0472">Membrane</keyword>
<dbReference type="FunFam" id="1.25.40.90:FF:000027">
    <property type="entry name" value="Putative clathrin assembly protein"/>
    <property type="match status" value="1"/>
</dbReference>
<comment type="caution">
    <text evidence="10">The sequence shown here is derived from an EMBL/GenBank/DDBJ whole genome shotgun (WGS) entry which is preliminary data.</text>
</comment>
<evidence type="ECO:0000256" key="2">
    <source>
        <dbReference type="ARBA" id="ARBA00004555"/>
    </source>
</evidence>
<dbReference type="PANTHER" id="PTHR22951">
    <property type="entry name" value="CLATHRIN ASSEMBLY PROTEIN"/>
    <property type="match status" value="1"/>
</dbReference>
<dbReference type="Gene3D" id="1.25.40.90">
    <property type="match status" value="1"/>
</dbReference>
<dbReference type="AlphaFoldDB" id="A0A2P5E167"/>
<dbReference type="PANTHER" id="PTHR22951:SF19">
    <property type="entry name" value="OS08G0467300 PROTEIN"/>
    <property type="match status" value="1"/>
</dbReference>
<keyword evidence="5" id="KW-0333">Golgi apparatus</keyword>
<dbReference type="InterPro" id="IPR014712">
    <property type="entry name" value="ANTH_dom_sf"/>
</dbReference>
<dbReference type="CDD" id="cd16987">
    <property type="entry name" value="ANTH_N_AP180_plant"/>
    <property type="match status" value="1"/>
</dbReference>
<dbReference type="GO" id="GO:0072583">
    <property type="term" value="P:clathrin-dependent endocytosis"/>
    <property type="evidence" value="ECO:0007669"/>
    <property type="project" value="InterPro"/>
</dbReference>
<evidence type="ECO:0000259" key="9">
    <source>
        <dbReference type="PROSITE" id="PS50942"/>
    </source>
</evidence>
<keyword evidence="7" id="KW-0168">Coated pit</keyword>
<keyword evidence="8" id="KW-0968">Cytoplasmic vesicle</keyword>
<dbReference type="GO" id="GO:0005546">
    <property type="term" value="F:phosphatidylinositol-4,5-bisphosphate binding"/>
    <property type="evidence" value="ECO:0007669"/>
    <property type="project" value="TreeGrafter"/>
</dbReference>
<dbReference type="GO" id="GO:0005905">
    <property type="term" value="C:clathrin-coated pit"/>
    <property type="evidence" value="ECO:0007669"/>
    <property type="project" value="UniProtKB-SubCell"/>
</dbReference>
<dbReference type="InterPro" id="IPR045192">
    <property type="entry name" value="AP180-like"/>
</dbReference>
<keyword evidence="4" id="KW-0254">Endocytosis</keyword>
<dbReference type="GO" id="GO:0000149">
    <property type="term" value="F:SNARE binding"/>
    <property type="evidence" value="ECO:0007669"/>
    <property type="project" value="TreeGrafter"/>
</dbReference>
<dbReference type="PROSITE" id="PS50942">
    <property type="entry name" value="ENTH"/>
    <property type="match status" value="1"/>
</dbReference>
<gene>
    <name evidence="10" type="ORF">PanWU01x14_013730</name>
</gene>
<dbReference type="InterPro" id="IPR013809">
    <property type="entry name" value="ENTH"/>
</dbReference>
<evidence type="ECO:0000256" key="6">
    <source>
        <dbReference type="ARBA" id="ARBA00023136"/>
    </source>
</evidence>
<evidence type="ECO:0000256" key="1">
    <source>
        <dbReference type="ARBA" id="ARBA00004132"/>
    </source>
</evidence>
<dbReference type="SUPFAM" id="SSF89009">
    <property type="entry name" value="GAT-like domain"/>
    <property type="match status" value="1"/>
</dbReference>
<dbReference type="SUPFAM" id="SSF48464">
    <property type="entry name" value="ENTH/VHS domain"/>
    <property type="match status" value="1"/>
</dbReference>
<dbReference type="EMBL" id="JXTB01000005">
    <property type="protein sequence ID" value="PON79257.1"/>
    <property type="molecule type" value="Genomic_DNA"/>
</dbReference>